<accession>A0A1H6CP64</accession>
<dbReference type="RefSeq" id="WP_103882786.1">
    <property type="nucleotide sequence ID" value="NZ_FNVG01000047.1"/>
</dbReference>
<proteinExistence type="predicted"/>
<dbReference type="OrthoDB" id="9915299at2"/>
<dbReference type="AlphaFoldDB" id="A0A1H6CP64"/>
<organism evidence="2 3">
    <name type="scientific">Vibrio hangzhouensis</name>
    <dbReference type="NCBI Taxonomy" id="462991"/>
    <lineage>
        <taxon>Bacteria</taxon>
        <taxon>Pseudomonadati</taxon>
        <taxon>Pseudomonadota</taxon>
        <taxon>Gammaproteobacteria</taxon>
        <taxon>Vibrionales</taxon>
        <taxon>Vibrionaceae</taxon>
        <taxon>Vibrio</taxon>
    </lineage>
</organism>
<evidence type="ECO:0000313" key="2">
    <source>
        <dbReference type="EMBL" id="SEG74236.1"/>
    </source>
</evidence>
<feature type="transmembrane region" description="Helical" evidence="1">
    <location>
        <begin position="32"/>
        <end position="52"/>
    </location>
</feature>
<feature type="transmembrane region" description="Helical" evidence="1">
    <location>
        <begin position="7"/>
        <end position="26"/>
    </location>
</feature>
<sequence>MYWLRFLPYLSLGLATVACFLLAEFVKSEDLSSVLTSVASNGVFFFVAYLFYDVIRQKVLRKEQGYIHEHIKRQLAGCIFNYLYFIKKVIYGYNLDTNTIDNILGIVKLEQHELKNHVANQSYLGFQIFKLTNEVRDLFDEINGDAIFLKFSSHLDSVNLLKISNNLQSLERICRDTNNFTLCAEKGIEFKVIDGRSLNPDNDDKLLLIKNTAHESRFVVYDSGYFELPDYELLLNRYVLKAEAAEEISNLMKATLTLMKPWLPNMGNVHGSERKFRIIRGFFNEKTDVANNKSNLYVADIIEVQKRI</sequence>
<dbReference type="EMBL" id="FNVG01000047">
    <property type="protein sequence ID" value="SEG74236.1"/>
    <property type="molecule type" value="Genomic_DNA"/>
</dbReference>
<name>A0A1H6CP64_9VIBR</name>
<keyword evidence="1" id="KW-0472">Membrane</keyword>
<evidence type="ECO:0000256" key="1">
    <source>
        <dbReference type="SAM" id="Phobius"/>
    </source>
</evidence>
<evidence type="ECO:0000313" key="3">
    <source>
        <dbReference type="Proteomes" id="UP000236721"/>
    </source>
</evidence>
<dbReference type="PROSITE" id="PS51257">
    <property type="entry name" value="PROKAR_LIPOPROTEIN"/>
    <property type="match status" value="1"/>
</dbReference>
<keyword evidence="1" id="KW-1133">Transmembrane helix</keyword>
<reference evidence="3" key="1">
    <citation type="submission" date="2016-10" db="EMBL/GenBank/DDBJ databases">
        <authorList>
            <person name="Varghese N."/>
            <person name="Submissions S."/>
        </authorList>
    </citation>
    <scope>NUCLEOTIDE SEQUENCE [LARGE SCALE GENOMIC DNA]</scope>
    <source>
        <strain evidence="3">CGMCC 1.7062</strain>
    </source>
</reference>
<keyword evidence="1" id="KW-0812">Transmembrane</keyword>
<gene>
    <name evidence="2" type="ORF">SAMN04488244_1473</name>
</gene>
<protein>
    <submittedName>
        <fullName evidence="2">Uncharacterized protein</fullName>
    </submittedName>
</protein>
<dbReference type="Proteomes" id="UP000236721">
    <property type="component" value="Unassembled WGS sequence"/>
</dbReference>
<keyword evidence="3" id="KW-1185">Reference proteome</keyword>